<evidence type="ECO:0000259" key="1">
    <source>
        <dbReference type="Pfam" id="PF00534"/>
    </source>
</evidence>
<evidence type="ECO:0000259" key="2">
    <source>
        <dbReference type="Pfam" id="PF13439"/>
    </source>
</evidence>
<evidence type="ECO:0000313" key="4">
    <source>
        <dbReference type="Proteomes" id="UP000178107"/>
    </source>
</evidence>
<name>A0A1G2T0J4_9BACT</name>
<protein>
    <submittedName>
        <fullName evidence="3">Uncharacterized protein</fullName>
    </submittedName>
</protein>
<dbReference type="Pfam" id="PF00534">
    <property type="entry name" value="Glycos_transf_1"/>
    <property type="match status" value="1"/>
</dbReference>
<feature type="domain" description="Glycosyl transferase family 1" evidence="1">
    <location>
        <begin position="210"/>
        <end position="358"/>
    </location>
</feature>
<dbReference type="InterPro" id="IPR001296">
    <property type="entry name" value="Glyco_trans_1"/>
</dbReference>
<dbReference type="Proteomes" id="UP000178107">
    <property type="component" value="Unassembled WGS sequence"/>
</dbReference>
<dbReference type="Gene3D" id="3.40.50.2000">
    <property type="entry name" value="Glycogen Phosphorylase B"/>
    <property type="match status" value="2"/>
</dbReference>
<sequence>MEKDLKILMISSDRNILTPGSAVSERMKEYGGLVEELHIVLLCDSSHTSSLKIENGKLKIAEGVYVYPTNSSMKILRPLDAARIGKRIVLKNKFVRGECVVTTQDPFECGWAGLNVKKKWRIPLEVQLHTNPFSPYFGGFQNRVRQFFARTVLASADNIRVVSENLRHNIENLLKIENSKLKILPIYVDKDQIENGQISFDLHARYPWHFILLAASRITPEKNLSMALRVLALVRERYPSTGLVIAGSGSEEKVLKSLVEKLGLAGFVEFVGWQSELASFYKTANAFIQTSFYEGYGLALVEAGLSGLPVVTTPVGIATELENGKDAYIFPHDRPDMFAAGIVDLIENNEKRENLRVNLKHTLDARLLSKEDYMAKIRDNWEKTALKIKP</sequence>
<accession>A0A1G2T0J4</accession>
<reference evidence="3 4" key="1">
    <citation type="journal article" date="2016" name="Nat. Commun.">
        <title>Thousands of microbial genomes shed light on interconnected biogeochemical processes in an aquifer system.</title>
        <authorList>
            <person name="Anantharaman K."/>
            <person name="Brown C.T."/>
            <person name="Hug L.A."/>
            <person name="Sharon I."/>
            <person name="Castelle C.J."/>
            <person name="Probst A.J."/>
            <person name="Thomas B.C."/>
            <person name="Singh A."/>
            <person name="Wilkins M.J."/>
            <person name="Karaoz U."/>
            <person name="Brodie E.L."/>
            <person name="Williams K.H."/>
            <person name="Hubbard S.S."/>
            <person name="Banfield J.F."/>
        </authorList>
    </citation>
    <scope>NUCLEOTIDE SEQUENCE [LARGE SCALE GENOMIC DNA]</scope>
</reference>
<dbReference type="Pfam" id="PF13439">
    <property type="entry name" value="Glyco_transf_4"/>
    <property type="match status" value="1"/>
</dbReference>
<organism evidence="3 4">
    <name type="scientific">Candidatus Zambryskibacteria bacterium RIFCSPHIGHO2_01_FULL_46_25</name>
    <dbReference type="NCBI Taxonomy" id="1802738"/>
    <lineage>
        <taxon>Bacteria</taxon>
        <taxon>Candidatus Zambryskiibacteriota</taxon>
    </lineage>
</organism>
<dbReference type="AlphaFoldDB" id="A0A1G2T0J4"/>
<evidence type="ECO:0000313" key="3">
    <source>
        <dbReference type="EMBL" id="OHA90518.1"/>
    </source>
</evidence>
<gene>
    <name evidence="3" type="ORF">A2838_00895</name>
</gene>
<feature type="domain" description="Glycosyltransferase subfamily 4-like N-terminal" evidence="2">
    <location>
        <begin position="100"/>
        <end position="191"/>
    </location>
</feature>
<dbReference type="InterPro" id="IPR028098">
    <property type="entry name" value="Glyco_trans_4-like_N"/>
</dbReference>
<comment type="caution">
    <text evidence="3">The sequence shown here is derived from an EMBL/GenBank/DDBJ whole genome shotgun (WGS) entry which is preliminary data.</text>
</comment>
<dbReference type="GO" id="GO:0016757">
    <property type="term" value="F:glycosyltransferase activity"/>
    <property type="evidence" value="ECO:0007669"/>
    <property type="project" value="InterPro"/>
</dbReference>
<dbReference type="SUPFAM" id="SSF53756">
    <property type="entry name" value="UDP-Glycosyltransferase/glycogen phosphorylase"/>
    <property type="match status" value="1"/>
</dbReference>
<proteinExistence type="predicted"/>
<dbReference type="PANTHER" id="PTHR45947:SF3">
    <property type="entry name" value="SULFOQUINOVOSYL TRANSFERASE SQD2"/>
    <property type="match status" value="1"/>
</dbReference>
<dbReference type="InterPro" id="IPR050194">
    <property type="entry name" value="Glycosyltransferase_grp1"/>
</dbReference>
<dbReference type="EMBL" id="MHVH01000004">
    <property type="protein sequence ID" value="OHA90518.1"/>
    <property type="molecule type" value="Genomic_DNA"/>
</dbReference>
<dbReference type="PANTHER" id="PTHR45947">
    <property type="entry name" value="SULFOQUINOVOSYL TRANSFERASE SQD2"/>
    <property type="match status" value="1"/>
</dbReference>